<feature type="region of interest" description="Disordered" evidence="2">
    <location>
        <begin position="1442"/>
        <end position="1461"/>
    </location>
</feature>
<feature type="coiled-coil region" evidence="1">
    <location>
        <begin position="147"/>
        <end position="206"/>
    </location>
</feature>
<dbReference type="EMBL" id="MTSL01000050">
    <property type="protein sequence ID" value="PJF19631.1"/>
    <property type="molecule type" value="Genomic_DNA"/>
</dbReference>
<organism evidence="3 4">
    <name type="scientific">Paramicrosporidium saccamoebae</name>
    <dbReference type="NCBI Taxonomy" id="1246581"/>
    <lineage>
        <taxon>Eukaryota</taxon>
        <taxon>Fungi</taxon>
        <taxon>Fungi incertae sedis</taxon>
        <taxon>Cryptomycota</taxon>
        <taxon>Cryptomycota incertae sedis</taxon>
        <taxon>Paramicrosporidium</taxon>
    </lineage>
</organism>
<reference evidence="3 4" key="1">
    <citation type="submission" date="2016-10" db="EMBL/GenBank/DDBJ databases">
        <title>The genome of Paramicrosporidium saccamoebae is the missing link in understanding Cryptomycota and Microsporidia evolution.</title>
        <authorList>
            <person name="Quandt C.A."/>
            <person name="Beaudet D."/>
            <person name="Corsaro D."/>
            <person name="Michel R."/>
            <person name="Corradi N."/>
            <person name="James T."/>
        </authorList>
    </citation>
    <scope>NUCLEOTIDE SEQUENCE [LARGE SCALE GENOMIC DNA]</scope>
    <source>
        <strain evidence="3 4">KSL3</strain>
    </source>
</reference>
<accession>A0A2H9TPF0</accession>
<dbReference type="Proteomes" id="UP000240830">
    <property type="component" value="Unassembled WGS sequence"/>
</dbReference>
<keyword evidence="4" id="KW-1185">Reference proteome</keyword>
<evidence type="ECO:0000256" key="1">
    <source>
        <dbReference type="SAM" id="Coils"/>
    </source>
</evidence>
<gene>
    <name evidence="3" type="ORF">PSACC_00547</name>
</gene>
<feature type="compositionally biased region" description="Polar residues" evidence="2">
    <location>
        <begin position="267"/>
        <end position="283"/>
    </location>
</feature>
<protein>
    <submittedName>
        <fullName evidence="3">Uncharacterized protein</fullName>
    </submittedName>
</protein>
<evidence type="ECO:0000313" key="4">
    <source>
        <dbReference type="Proteomes" id="UP000240830"/>
    </source>
</evidence>
<feature type="region of interest" description="Disordered" evidence="2">
    <location>
        <begin position="264"/>
        <end position="283"/>
    </location>
</feature>
<evidence type="ECO:0000313" key="3">
    <source>
        <dbReference type="EMBL" id="PJF19631.1"/>
    </source>
</evidence>
<keyword evidence="1" id="KW-0175">Coiled coil</keyword>
<evidence type="ECO:0000256" key="2">
    <source>
        <dbReference type="SAM" id="MobiDB-lite"/>
    </source>
</evidence>
<comment type="caution">
    <text evidence="3">The sequence shown here is derived from an EMBL/GenBank/DDBJ whole genome shotgun (WGS) entry which is preliminary data.</text>
</comment>
<sequence>MLKFADFLDRINVTGDQSVEEAVLKIVNCPQGRQSIQQHWNPPSSGAEGPLCYPEVIKMNKTLTLELEKCRIYLKRIGDLNQKLRENQSESAVYREKYSSLDAVNRRLLTQLLKSRKCIEDMHSVHQEINQERRANTIIAEQSLHSKELLDIELEKATRQIQELHKLGDRKDEMIRQEKQQLIERLDEAMMKVQNLEGEMVSINSKQKDCALGLHQRDALLEQMVTKLERSRESLCKQRSLLGKYRHSTSERSSYVRADREMPEIASGSQNPAQSQSTTPQDDFTSRIATECIQRQREFLTGIVSAIQSLKDTQTKIVGLTNSRTRINLKTQSLVARQMAYITNSLRTLAPMRDRQSILAEKISKCCKDFTDLQKQKEIKYPGSNTEDDQRTCDWIDDLQLELDDAIYDRDRMEKSLASMTKQRDYFQFAALESRNKYVLFVSNISIRERRLMQTTAGMVDKYRTLQEFCKNRKFRSQRNYFMLYQQLLKCSELVQTMKMVYKAHSKQMDEKTCRLRALEEARIRDLEYADRRDVISSSTESRNSIKWKELLDGSVKRLQYDLEKLVALKSLSRSKDEKSQKVIKGLLSSVGHLQKLSEEHHAQNDAAEKRWRMASNVLIKLPQLSASLQSKNTTIENLLAADKLRRLLTFNFIQTARSGMHQLKDQLAAIIRCKDQLEGRGDRVIARESRHRATCKNIAVCIREATELISSYRSVIDVLRQKNECLTKNNSSQSVDLARSRVIVTACKNQSVQAITLVNSLRNLVILKSNETQTAATRIDSQLRLIQELSQMHRNSSHCIESFKLLLSTLKSRHHSLSEFVDKLHHNSKQCEERVVLFHRSWIKIATDLKQSHKDKIRESHLRSHIELISGRFKKLSVLLSDISGRVVDLKKENESLASQSLIQSKTRTSIECRCSKDRTALKMSVNRLYLNHTSIREFVGKSREMMKGLNARNAENVQSIKVTSLKMTKVSKIIGMIFAKTQALQSLIEANRKTTGSRLVCVSDRVTNFLPTVRILIDRARKLWCQVFDLVAFIKRFHLGVTHAREGVQVMCIRANRICRVLLQVHAQRQTDLAKFSKITHGAIENGRSFSSALLKMKNSYLALCRKRDILEQKNTLTDSLAKQSGSESQRVNELTKAFIIDSKICVGQTMLAASACGRDVHQLSLQREQLSEVFTRSQIMDSKLEVQLKKAKDFSTAVVLSHNAVVKSTNNFLEFARTKFSSVKYLHNRKNAQLAITFSKLRSLHDYSHNQHQKISNSTQKIIEIKDGECKKWNNLAETLCQEKSEGERQSASYQKTLETANEHITEGQSLLKCNQLALQAVKGRVASLRVFFERCQERSTKMGHELSEIKVDHEKLALYSGEITNELSSTEAELIQAYGFIRLKLEQDQLGLNTSRTRPEATKISLENELTWLRKLQSTPILDPQDTIEDIGGAALDTRSQSSVKEARRSVNKAPKKSKCYLIN</sequence>
<proteinExistence type="predicted"/>
<name>A0A2H9TPF0_9FUNG</name>